<proteinExistence type="predicted"/>
<sequence length="293" mass="32651">MEQLLNMQNQILGVDGHNNWNERCRPTSAVFLCKHADSNPETQLGHSVAVGGPHHNAGSPAHLIGHFSVHEPTSQTYIGRSLCRSLAGLDPEEVPPGSTSSHGRHQPHNHPEREGLVYEKRHPLLESVRHHRLPPTPTHLHAHYRRAITPALHHGPVNYVSNYTVLPPALVPLPRFRDLPVVDHYAGPESSVRSVYLAVCVECHAHSCRARPRFMYAASKFVIARARFPSTNGARYSLHVEIDAGRSLNANTPHLKPNTPHQSPYDYNTKTSASSYALAMIYGLNYPNKHFNL</sequence>
<keyword evidence="3" id="KW-1185">Reference proteome</keyword>
<reference evidence="2" key="1">
    <citation type="submission" date="2023-03" db="EMBL/GenBank/DDBJ databases">
        <title>Massive genome expansion in bonnet fungi (Mycena s.s.) driven by repeated elements and novel gene families across ecological guilds.</title>
        <authorList>
            <consortium name="Lawrence Berkeley National Laboratory"/>
            <person name="Harder C.B."/>
            <person name="Miyauchi S."/>
            <person name="Viragh M."/>
            <person name="Kuo A."/>
            <person name="Thoen E."/>
            <person name="Andreopoulos B."/>
            <person name="Lu D."/>
            <person name="Skrede I."/>
            <person name="Drula E."/>
            <person name="Henrissat B."/>
            <person name="Morin E."/>
            <person name="Kohler A."/>
            <person name="Barry K."/>
            <person name="LaButti K."/>
            <person name="Morin E."/>
            <person name="Salamov A."/>
            <person name="Lipzen A."/>
            <person name="Mereny Z."/>
            <person name="Hegedus B."/>
            <person name="Baldrian P."/>
            <person name="Stursova M."/>
            <person name="Weitz H."/>
            <person name="Taylor A."/>
            <person name="Grigoriev I.V."/>
            <person name="Nagy L.G."/>
            <person name="Martin F."/>
            <person name="Kauserud H."/>
        </authorList>
    </citation>
    <scope>NUCLEOTIDE SEQUENCE</scope>
    <source>
        <strain evidence="2">CBHHK182m</strain>
    </source>
</reference>
<evidence type="ECO:0000313" key="3">
    <source>
        <dbReference type="Proteomes" id="UP001215598"/>
    </source>
</evidence>
<evidence type="ECO:0000256" key="1">
    <source>
        <dbReference type="SAM" id="MobiDB-lite"/>
    </source>
</evidence>
<accession>A0AAD7DMX4</accession>
<dbReference type="Proteomes" id="UP001215598">
    <property type="component" value="Unassembled WGS sequence"/>
</dbReference>
<protein>
    <submittedName>
        <fullName evidence="2">Uncharacterized protein</fullName>
    </submittedName>
</protein>
<organism evidence="2 3">
    <name type="scientific">Mycena metata</name>
    <dbReference type="NCBI Taxonomy" id="1033252"/>
    <lineage>
        <taxon>Eukaryota</taxon>
        <taxon>Fungi</taxon>
        <taxon>Dikarya</taxon>
        <taxon>Basidiomycota</taxon>
        <taxon>Agaricomycotina</taxon>
        <taxon>Agaricomycetes</taxon>
        <taxon>Agaricomycetidae</taxon>
        <taxon>Agaricales</taxon>
        <taxon>Marasmiineae</taxon>
        <taxon>Mycenaceae</taxon>
        <taxon>Mycena</taxon>
    </lineage>
</organism>
<dbReference type="AlphaFoldDB" id="A0AAD7DMX4"/>
<feature type="region of interest" description="Disordered" evidence="1">
    <location>
        <begin position="88"/>
        <end position="113"/>
    </location>
</feature>
<name>A0AAD7DMX4_9AGAR</name>
<gene>
    <name evidence="2" type="ORF">B0H16DRAFT_1485781</name>
</gene>
<comment type="caution">
    <text evidence="2">The sequence shown here is derived from an EMBL/GenBank/DDBJ whole genome shotgun (WGS) entry which is preliminary data.</text>
</comment>
<evidence type="ECO:0000313" key="2">
    <source>
        <dbReference type="EMBL" id="KAJ7694041.1"/>
    </source>
</evidence>
<dbReference type="EMBL" id="JARKIB010000696">
    <property type="protein sequence ID" value="KAJ7694041.1"/>
    <property type="molecule type" value="Genomic_DNA"/>
</dbReference>